<evidence type="ECO:0000256" key="1">
    <source>
        <dbReference type="ARBA" id="ARBA00004477"/>
    </source>
</evidence>
<evidence type="ECO:0000256" key="2">
    <source>
        <dbReference type="ARBA" id="ARBA00022448"/>
    </source>
</evidence>
<name>A0A922IIV9_SCHHA</name>
<dbReference type="GeneID" id="24597216"/>
<organism evidence="12 13">
    <name type="scientific">Schistosoma haematobium</name>
    <name type="common">Blood fluke</name>
    <dbReference type="NCBI Taxonomy" id="6185"/>
    <lineage>
        <taxon>Eukaryota</taxon>
        <taxon>Metazoa</taxon>
        <taxon>Spiralia</taxon>
        <taxon>Lophotrochozoa</taxon>
        <taxon>Platyhelminthes</taxon>
        <taxon>Trematoda</taxon>
        <taxon>Digenea</taxon>
        <taxon>Strigeidida</taxon>
        <taxon>Schistosomatoidea</taxon>
        <taxon>Schistosomatidae</taxon>
        <taxon>Schistosoma</taxon>
    </lineage>
</organism>
<dbReference type="InterPro" id="IPR036869">
    <property type="entry name" value="J_dom_sf"/>
</dbReference>
<feature type="region of interest" description="Disordered" evidence="9">
    <location>
        <begin position="833"/>
        <end position="886"/>
    </location>
</feature>
<dbReference type="AlphaFoldDB" id="A0A922IIV9"/>
<dbReference type="Gene3D" id="1.10.150.20">
    <property type="entry name" value="5' to 3' exonuclease, C-terminal subdomain"/>
    <property type="match status" value="1"/>
</dbReference>
<dbReference type="CDD" id="cd06257">
    <property type="entry name" value="DnaJ"/>
    <property type="match status" value="1"/>
</dbReference>
<dbReference type="InterPro" id="IPR035892">
    <property type="entry name" value="C2_domain_sf"/>
</dbReference>
<evidence type="ECO:0000256" key="3">
    <source>
        <dbReference type="ARBA" id="ARBA00022692"/>
    </source>
</evidence>
<dbReference type="SMART" id="SM00973">
    <property type="entry name" value="Sec63"/>
    <property type="match status" value="1"/>
</dbReference>
<keyword evidence="7 10" id="KW-0472">Membrane</keyword>
<comment type="subcellular location">
    <subcellularLocation>
        <location evidence="1">Endoplasmic reticulum membrane</location>
        <topology evidence="1">Multi-pass membrane protein</topology>
    </subcellularLocation>
</comment>
<dbReference type="Gene3D" id="2.60.40.150">
    <property type="entry name" value="C2 domain"/>
    <property type="match status" value="1"/>
</dbReference>
<dbReference type="Gene3D" id="1.10.3380.10">
    <property type="entry name" value="Sec63 N-terminal domain-like domain"/>
    <property type="match status" value="1"/>
</dbReference>
<keyword evidence="13" id="KW-1185">Reference proteome</keyword>
<reference evidence="12" key="1">
    <citation type="journal article" date="2012" name="Nat. Genet.">
        <title>Whole-genome sequence of Schistosoma haematobium.</title>
        <authorList>
            <person name="Young N.D."/>
            <person name="Jex A.R."/>
            <person name="Li B."/>
            <person name="Liu S."/>
            <person name="Yang L."/>
            <person name="Xiong Z."/>
            <person name="Li Y."/>
            <person name="Cantacessi C."/>
            <person name="Hall R.S."/>
            <person name="Xu X."/>
            <person name="Chen F."/>
            <person name="Wu X."/>
            <person name="Zerlotini A."/>
            <person name="Oliveira G."/>
            <person name="Hofmann A."/>
            <person name="Zhang G."/>
            <person name="Fang X."/>
            <person name="Kang Y."/>
            <person name="Campbell B.E."/>
            <person name="Loukas A."/>
            <person name="Ranganathan S."/>
            <person name="Rollinson D."/>
            <person name="Rinaldi G."/>
            <person name="Brindley P.J."/>
            <person name="Yang H."/>
            <person name="Wang J."/>
            <person name="Wang J."/>
            <person name="Gasser R.B."/>
        </authorList>
    </citation>
    <scope>NUCLEOTIDE SEQUENCE</scope>
</reference>
<proteinExistence type="predicted"/>
<keyword evidence="3 10" id="KW-0812">Transmembrane</keyword>
<evidence type="ECO:0000256" key="5">
    <source>
        <dbReference type="ARBA" id="ARBA00022927"/>
    </source>
</evidence>
<reference evidence="12" key="3">
    <citation type="submission" date="2021-06" db="EMBL/GenBank/DDBJ databases">
        <title>Chromosome-level genome assembly for S. haematobium.</title>
        <authorList>
            <person name="Stroehlein A.J."/>
        </authorList>
    </citation>
    <scope>NUCLEOTIDE SEQUENCE</scope>
</reference>
<dbReference type="SUPFAM" id="SSF46565">
    <property type="entry name" value="Chaperone J-domain"/>
    <property type="match status" value="1"/>
</dbReference>
<feature type="region of interest" description="Disordered" evidence="9">
    <location>
        <begin position="577"/>
        <end position="650"/>
    </location>
</feature>
<reference evidence="12" key="2">
    <citation type="journal article" date="2019" name="Gigascience">
        <title>High-quality Schistosoma haematobium genome achieved by single-molecule and long-range sequencing.</title>
        <authorList>
            <person name="Stroehlein A.J."/>
            <person name="Korhonen P.K."/>
            <person name="Chong T.M."/>
            <person name="Lim Y.L."/>
            <person name="Chan K.G."/>
            <person name="Webster B."/>
            <person name="Rollinson D."/>
            <person name="Brindley P.J."/>
            <person name="Gasser R.B."/>
            <person name="Young N.D."/>
        </authorList>
    </citation>
    <scope>NUCLEOTIDE SEQUENCE</scope>
</reference>
<dbReference type="PANTHER" id="PTHR24075:SF0">
    <property type="entry name" value="TRANSLOCATION PROTEIN SEC63 HOMOLOG"/>
    <property type="match status" value="1"/>
</dbReference>
<dbReference type="EMBL" id="AMPZ03000007">
    <property type="protein sequence ID" value="KAH9580555.1"/>
    <property type="molecule type" value="Genomic_DNA"/>
</dbReference>
<feature type="compositionally biased region" description="Low complexity" evidence="9">
    <location>
        <begin position="614"/>
        <end position="624"/>
    </location>
</feature>
<dbReference type="Proteomes" id="UP000471633">
    <property type="component" value="Unassembled WGS sequence"/>
</dbReference>
<keyword evidence="6 10" id="KW-1133">Transmembrane helix</keyword>
<dbReference type="GO" id="GO:0003723">
    <property type="term" value="F:RNA binding"/>
    <property type="evidence" value="ECO:0007669"/>
    <property type="project" value="TreeGrafter"/>
</dbReference>
<feature type="transmembrane region" description="Helical" evidence="10">
    <location>
        <begin position="191"/>
        <end position="215"/>
    </location>
</feature>
<dbReference type="PRINTS" id="PR00625">
    <property type="entry name" value="JDOMAIN"/>
</dbReference>
<evidence type="ECO:0000256" key="6">
    <source>
        <dbReference type="ARBA" id="ARBA00022989"/>
    </source>
</evidence>
<evidence type="ECO:0000256" key="10">
    <source>
        <dbReference type="SAM" id="Phobius"/>
    </source>
</evidence>
<dbReference type="PANTHER" id="PTHR24075">
    <property type="entry name" value="SEC63 DOMAIN-CONTAINING"/>
    <property type="match status" value="1"/>
</dbReference>
<dbReference type="KEGG" id="shx:MS3_00009172"/>
<evidence type="ECO:0000256" key="7">
    <source>
        <dbReference type="ARBA" id="ARBA00023136"/>
    </source>
</evidence>
<gene>
    <name evidence="12" type="primary">SEC63</name>
    <name evidence="12" type="ORF">MS3_00009172</name>
</gene>
<comment type="caution">
    <text evidence="12">The sequence shown here is derived from an EMBL/GenBank/DDBJ whole genome shotgun (WGS) entry which is preliminary data.</text>
</comment>
<dbReference type="SMART" id="SM00271">
    <property type="entry name" value="DnaJ"/>
    <property type="match status" value="1"/>
</dbReference>
<dbReference type="CTD" id="11231"/>
<evidence type="ECO:0000259" key="11">
    <source>
        <dbReference type="PROSITE" id="PS50076"/>
    </source>
</evidence>
<dbReference type="InterPro" id="IPR004179">
    <property type="entry name" value="Sec63-dom"/>
</dbReference>
<dbReference type="SUPFAM" id="SSF158702">
    <property type="entry name" value="Sec63 N-terminal domain-like"/>
    <property type="match status" value="1"/>
</dbReference>
<accession>A0A922IIV9</accession>
<feature type="compositionally biased region" description="Acidic residues" evidence="9">
    <location>
        <begin position="835"/>
        <end position="845"/>
    </location>
</feature>
<evidence type="ECO:0000256" key="8">
    <source>
        <dbReference type="ARBA" id="ARBA00023186"/>
    </source>
</evidence>
<evidence type="ECO:0000313" key="12">
    <source>
        <dbReference type="EMBL" id="KAH9580555.1"/>
    </source>
</evidence>
<feature type="region of interest" description="Disordered" evidence="9">
    <location>
        <begin position="698"/>
        <end position="730"/>
    </location>
</feature>
<keyword evidence="2" id="KW-0813">Transport</keyword>
<dbReference type="InterPro" id="IPR001623">
    <property type="entry name" value="DnaJ_domain"/>
</dbReference>
<feature type="compositionally biased region" description="Low complexity" evidence="9">
    <location>
        <begin position="489"/>
        <end position="516"/>
    </location>
</feature>
<keyword evidence="4" id="KW-0256">Endoplasmic reticulum</keyword>
<feature type="compositionally biased region" description="Acidic residues" evidence="9">
    <location>
        <begin position="637"/>
        <end position="649"/>
    </location>
</feature>
<keyword evidence="5" id="KW-0653">Protein transport</keyword>
<dbReference type="GO" id="GO:0006614">
    <property type="term" value="P:SRP-dependent cotranslational protein targeting to membrane"/>
    <property type="evidence" value="ECO:0007669"/>
    <property type="project" value="TreeGrafter"/>
</dbReference>
<sequence length="954" mass="108411">MPGDHFEFDESGDTFLCFLTAFYTLVLIPLTYFCWPSLEFKESYEQSKRKCMCQPCQLKRHHIKSSTPLKRLKKIIIKAAFVAGWGIFFLLVYKLTLIEPDNSGFDPFLVLGIDKDASPKDIRSAYKKLSLLNHPDKGGDPKRFIQISKAYNALTNEESRKNWEEFGNPDGPGAAHFGIALPKWMVQKENFYLVIGAYILLFMIILPISVGVWWYNTMKFSNNNVLLDTIRYFCGAFMRSPYMAMPRIIKVLSTAYEFNPNYNKEIICRPSDNTELPPLIMQIPFFTIFKKAIVGSPYSVKARALIYAHLERLELPANTLHVDRQYIIKHSPRLIDEMINSLLYVLAVAMDEANSRHKTPQHLATIENCMHLIPMLVQALTDNASPLLQLPHITQTQLRHMATKQRNIKSVRQLINLPDDKRRALLRSLSDEQYRDILIVSSSMPYLELSYRCEVLDEDEDDSSIWPFSMVTVTVLLKRKPLLDPNAVNNATNVNGHTTNTNTITTNSGTTNSPTTLSDPSYFDRGQTMQLDWNAYNNSDSLNSKLYPVADIHGTETLKSLNYDDFLGSGGGGDEDKVFDNVGNSTKSSKKTTPPVWDKSKRKKGVRKNKSRKQQQQQQQKNSSLGSEKVNQLEINPTDEIDSEQEDSDSVVGIDKIPDHIGFTNSSVPSQFSIKEKDESVQPNHIDDGQVQRKITTDTFVESSLPPSLNTNKSSSSRKPMKPHNKLSSMMDSKTHCTHVVHCPYFPVEKFEGWWIYLADRKTRQLITKPIYIATLQTEEELQLRFVAPPIPGQYLYVLSVRSDSYMDCDFTECIRFTVRPLPERIVQILKEQEEAASDDDDDSSDTSNTDTEGDDEVEAEEKQETENGVVIDNEEDPDIEVLSQEECTQASMVIVEQSKKCDDDLSSNKNNIDNKQEPDGDGDDGDEQNVCGHTRQLSSKRDNKCLSVYLAKS</sequence>
<feature type="region of interest" description="Disordered" evidence="9">
    <location>
        <begin position="489"/>
        <end position="520"/>
    </location>
</feature>
<dbReference type="Pfam" id="PF02889">
    <property type="entry name" value="Sec63"/>
    <property type="match status" value="2"/>
</dbReference>
<dbReference type="SUPFAM" id="SSF81296">
    <property type="entry name" value="E set domains"/>
    <property type="match status" value="1"/>
</dbReference>
<feature type="domain" description="J" evidence="11">
    <location>
        <begin position="106"/>
        <end position="167"/>
    </location>
</feature>
<keyword evidence="8" id="KW-0143">Chaperone</keyword>
<evidence type="ECO:0000256" key="4">
    <source>
        <dbReference type="ARBA" id="ARBA00022824"/>
    </source>
</evidence>
<feature type="transmembrane region" description="Helical" evidence="10">
    <location>
        <begin position="75"/>
        <end position="93"/>
    </location>
</feature>
<dbReference type="RefSeq" id="XP_051064919.1">
    <property type="nucleotide sequence ID" value="XM_051217505.1"/>
</dbReference>
<evidence type="ECO:0000256" key="9">
    <source>
        <dbReference type="SAM" id="MobiDB-lite"/>
    </source>
</evidence>
<evidence type="ECO:0000313" key="13">
    <source>
        <dbReference type="Proteomes" id="UP000471633"/>
    </source>
</evidence>
<protein>
    <submittedName>
        <fullName evidence="12">Secretory subunit</fullName>
    </submittedName>
</protein>
<dbReference type="GO" id="GO:0008320">
    <property type="term" value="F:protein transmembrane transporter activity"/>
    <property type="evidence" value="ECO:0007669"/>
    <property type="project" value="TreeGrafter"/>
</dbReference>
<feature type="region of interest" description="Disordered" evidence="9">
    <location>
        <begin position="899"/>
        <end position="936"/>
    </location>
</feature>
<feature type="compositionally biased region" description="Polar residues" evidence="9">
    <location>
        <begin position="698"/>
        <end position="718"/>
    </location>
</feature>
<reference evidence="12" key="4">
    <citation type="journal article" date="2022" name="PLoS Pathog.">
        <title>Chromosome-level genome of Schistosoma haematobium underpins genome-wide explorations of molecular variation.</title>
        <authorList>
            <person name="Stroehlein A.J."/>
            <person name="Korhonen P.K."/>
            <person name="Lee V.V."/>
            <person name="Ralph S.A."/>
            <person name="Mentink-Kane M."/>
            <person name="You H."/>
            <person name="McManus D.P."/>
            <person name="Tchuente L.T."/>
            <person name="Stothard J.R."/>
            <person name="Kaur P."/>
            <person name="Dudchenko O."/>
            <person name="Aiden E.L."/>
            <person name="Yang B."/>
            <person name="Yang H."/>
            <person name="Emery A.M."/>
            <person name="Webster B.L."/>
            <person name="Brindley P.J."/>
            <person name="Rollinson D."/>
            <person name="Chang B.C.H."/>
            <person name="Gasser R.B."/>
            <person name="Young N.D."/>
        </authorList>
    </citation>
    <scope>NUCLEOTIDE SEQUENCE</scope>
</reference>
<dbReference type="Gene3D" id="1.10.287.110">
    <property type="entry name" value="DnaJ domain"/>
    <property type="match status" value="1"/>
</dbReference>
<dbReference type="Pfam" id="PF00226">
    <property type="entry name" value="DnaJ"/>
    <property type="match status" value="1"/>
</dbReference>
<feature type="compositionally biased region" description="Polar residues" evidence="9">
    <location>
        <begin position="625"/>
        <end position="635"/>
    </location>
</feature>
<feature type="compositionally biased region" description="Basic residues" evidence="9">
    <location>
        <begin position="600"/>
        <end position="613"/>
    </location>
</feature>
<feature type="transmembrane region" description="Helical" evidence="10">
    <location>
        <begin position="12"/>
        <end position="33"/>
    </location>
</feature>
<dbReference type="PROSITE" id="PS50076">
    <property type="entry name" value="DNAJ_2"/>
    <property type="match status" value="1"/>
</dbReference>
<dbReference type="InterPro" id="IPR014756">
    <property type="entry name" value="Ig_E-set"/>
</dbReference>
<dbReference type="GO" id="GO:0006620">
    <property type="term" value="P:post-translational protein targeting to endoplasmic reticulum membrane"/>
    <property type="evidence" value="ECO:0007669"/>
    <property type="project" value="TreeGrafter"/>
</dbReference>
<dbReference type="GO" id="GO:0031207">
    <property type="term" value="C:Sec62/Sec63 complex"/>
    <property type="evidence" value="ECO:0007669"/>
    <property type="project" value="TreeGrafter"/>
</dbReference>